<dbReference type="RefSeq" id="WP_119113738.1">
    <property type="nucleotide sequence ID" value="NZ_CBCSEO010000005.1"/>
</dbReference>
<dbReference type="OrthoDB" id="2937597at2"/>
<evidence type="ECO:0000313" key="2">
    <source>
        <dbReference type="Proteomes" id="UP000265816"/>
    </source>
</evidence>
<evidence type="ECO:0000313" key="1">
    <source>
        <dbReference type="EMBL" id="RID83963.1"/>
    </source>
</evidence>
<evidence type="ECO:0008006" key="3">
    <source>
        <dbReference type="Google" id="ProtNLM"/>
    </source>
</evidence>
<name>A0A398B8C4_9BACI</name>
<dbReference type="Proteomes" id="UP000265816">
    <property type="component" value="Unassembled WGS sequence"/>
</dbReference>
<protein>
    <recommendedName>
        <fullName evidence="3">YqzH-like protein</fullName>
    </recommendedName>
</protein>
<dbReference type="Pfam" id="PF14164">
    <property type="entry name" value="YqzH"/>
    <property type="match status" value="1"/>
</dbReference>
<accession>A0A398B8C4</accession>
<dbReference type="AlphaFoldDB" id="A0A398B8C4"/>
<proteinExistence type="predicted"/>
<keyword evidence="2" id="KW-1185">Reference proteome</keyword>
<dbReference type="EMBL" id="QWVT01000024">
    <property type="protein sequence ID" value="RID83963.1"/>
    <property type="molecule type" value="Genomic_DNA"/>
</dbReference>
<reference evidence="1 2" key="1">
    <citation type="submission" date="2018-08" db="EMBL/GenBank/DDBJ databases">
        <title>Bacillus jemisoniae sp. nov., Bacillus chryseoplanitiae sp. nov., Bacillus resnikiae sp. nov., and Bacillus frankliniae sp. nov., isolated from Viking spacecraft and associated surfaces.</title>
        <authorList>
            <person name="Seuylemezian A."/>
            <person name="Vaishampayan P."/>
        </authorList>
    </citation>
    <scope>NUCLEOTIDE SEQUENCE [LARGE SCALE GENOMIC DNA]</scope>
    <source>
        <strain evidence="1 2">JJ-247</strain>
    </source>
</reference>
<dbReference type="InterPro" id="IPR025546">
    <property type="entry name" value="YqzH"/>
</dbReference>
<comment type="caution">
    <text evidence="1">The sequence shown here is derived from an EMBL/GenBank/DDBJ whole genome shotgun (WGS) entry which is preliminary data.</text>
</comment>
<organism evidence="1 2">
    <name type="scientific">Mesobacillus zeae</name>
    <dbReference type="NCBI Taxonomy" id="1917180"/>
    <lineage>
        <taxon>Bacteria</taxon>
        <taxon>Bacillati</taxon>
        <taxon>Bacillota</taxon>
        <taxon>Bacilli</taxon>
        <taxon>Bacillales</taxon>
        <taxon>Bacillaceae</taxon>
        <taxon>Mesobacillus</taxon>
    </lineage>
</organism>
<gene>
    <name evidence="1" type="ORF">D1970_15330</name>
</gene>
<sequence>MDRSYIEKMVRKCFLQYSYERDSMPLSGEDLEKIFGKIEKTRGEDPGADLIDIINDAVYEYLSNQGRSRHLGRCRLSRLPKNSIAKL</sequence>